<dbReference type="EMBL" id="FZOQ01000013">
    <property type="protein sequence ID" value="SNS79898.1"/>
    <property type="molecule type" value="Genomic_DNA"/>
</dbReference>
<evidence type="ECO:0000313" key="2">
    <source>
        <dbReference type="Proteomes" id="UP000198432"/>
    </source>
</evidence>
<dbReference type="Proteomes" id="UP000198432">
    <property type="component" value="Unassembled WGS sequence"/>
</dbReference>
<dbReference type="RefSeq" id="WP_245842601.1">
    <property type="nucleotide sequence ID" value="NZ_FZOQ01000013.1"/>
</dbReference>
<gene>
    <name evidence="1" type="ORF">SAMN06296052_113119</name>
</gene>
<evidence type="ECO:0000313" key="1">
    <source>
        <dbReference type="EMBL" id="SNS79898.1"/>
    </source>
</evidence>
<dbReference type="InterPro" id="IPR010870">
    <property type="entry name" value="Porin_O/P"/>
</dbReference>
<sequence>MNYRKLTGTVFIFLTTILWSVSVSGQSINNSRFGKGLQFMAADSSFSLKFSTRFQTLYQGVTDPIAEEWDDRFLIRRARLKFEGFVYTPNLEYKIELGLSNNDIGSDLLPQFDFANNIVLDAVAKWHFAPRWELWVGQTKLPGNRERIISSQKMQFVDRSLLNGRFNIDRDAGVQLHHEHRIGEVIFREVASVSTGEGRNIAVNNYGGYDYTAKLEIFPFGEFEGDGAYVGSDVYREETPKLAIAAAFDYNEDAARSRGQLGDFLSEQRDLRTFFADAMFKYRGFSAMAEYANSTAPEGPVVLRTDEGIVEETFVTGSAFNIQGGYLFDTDWEVAARYTTYNPTEETGLRPQEQYTLGVSKYIVGHSLKVQSDITLQDQPGLENIYMYRWQLEIAL</sequence>
<accession>A0A239HFS3</accession>
<keyword evidence="2" id="KW-1185">Reference proteome</keyword>
<dbReference type="Gene3D" id="2.40.160.10">
    <property type="entry name" value="Porin"/>
    <property type="match status" value="1"/>
</dbReference>
<proteinExistence type="predicted"/>
<protein>
    <submittedName>
        <fullName evidence="1">Phosphate-selective porin O and P</fullName>
    </submittedName>
</protein>
<dbReference type="SUPFAM" id="SSF56935">
    <property type="entry name" value="Porins"/>
    <property type="match status" value="1"/>
</dbReference>
<dbReference type="Pfam" id="PF07396">
    <property type="entry name" value="Porin_O_P"/>
    <property type="match status" value="1"/>
</dbReference>
<dbReference type="AlphaFoldDB" id="A0A239HFS3"/>
<reference evidence="2" key="1">
    <citation type="submission" date="2017-06" db="EMBL/GenBank/DDBJ databases">
        <authorList>
            <person name="Varghese N."/>
            <person name="Submissions S."/>
        </authorList>
    </citation>
    <scope>NUCLEOTIDE SEQUENCE [LARGE SCALE GENOMIC DNA]</scope>
    <source>
        <strain evidence="2">NKM1</strain>
    </source>
</reference>
<name>A0A239HFS3_9BACT</name>
<organism evidence="1 2">
    <name type="scientific">Pontibacter ummariensis</name>
    <dbReference type="NCBI Taxonomy" id="1610492"/>
    <lineage>
        <taxon>Bacteria</taxon>
        <taxon>Pseudomonadati</taxon>
        <taxon>Bacteroidota</taxon>
        <taxon>Cytophagia</taxon>
        <taxon>Cytophagales</taxon>
        <taxon>Hymenobacteraceae</taxon>
        <taxon>Pontibacter</taxon>
    </lineage>
</organism>
<dbReference type="InterPro" id="IPR023614">
    <property type="entry name" value="Porin_dom_sf"/>
</dbReference>